<proteinExistence type="predicted"/>
<gene>
    <name evidence="1" type="ORF">NLJ89_g3602</name>
</gene>
<evidence type="ECO:0000313" key="1">
    <source>
        <dbReference type="EMBL" id="KAJ3512285.1"/>
    </source>
</evidence>
<accession>A0A9W8MY87</accession>
<sequence length="98" mass="10998">MLARTVSTSSNPPRSSSEIFVVKDSVRASECLLSAGWISADLVEWNGWKPLTRAAVHTWYTEGPALDNAEIEYTNQTYDERYHEGLGTVKVRGCYKTQ</sequence>
<evidence type="ECO:0000313" key="2">
    <source>
        <dbReference type="Proteomes" id="UP001148786"/>
    </source>
</evidence>
<organism evidence="1 2">
    <name type="scientific">Agrocybe chaxingu</name>
    <dbReference type="NCBI Taxonomy" id="84603"/>
    <lineage>
        <taxon>Eukaryota</taxon>
        <taxon>Fungi</taxon>
        <taxon>Dikarya</taxon>
        <taxon>Basidiomycota</taxon>
        <taxon>Agaricomycotina</taxon>
        <taxon>Agaricomycetes</taxon>
        <taxon>Agaricomycetidae</taxon>
        <taxon>Agaricales</taxon>
        <taxon>Agaricineae</taxon>
        <taxon>Strophariaceae</taxon>
        <taxon>Agrocybe</taxon>
    </lineage>
</organism>
<dbReference type="EMBL" id="JANKHO010000268">
    <property type="protein sequence ID" value="KAJ3512285.1"/>
    <property type="molecule type" value="Genomic_DNA"/>
</dbReference>
<keyword evidence="2" id="KW-1185">Reference proteome</keyword>
<comment type="caution">
    <text evidence="1">The sequence shown here is derived from an EMBL/GenBank/DDBJ whole genome shotgun (WGS) entry which is preliminary data.</text>
</comment>
<reference evidence="1" key="1">
    <citation type="submission" date="2022-07" db="EMBL/GenBank/DDBJ databases">
        <title>Genome Sequence of Agrocybe chaxingu.</title>
        <authorList>
            <person name="Buettner E."/>
        </authorList>
    </citation>
    <scope>NUCLEOTIDE SEQUENCE</scope>
    <source>
        <strain evidence="1">MP-N11</strain>
    </source>
</reference>
<dbReference type="Proteomes" id="UP001148786">
    <property type="component" value="Unassembled WGS sequence"/>
</dbReference>
<protein>
    <submittedName>
        <fullName evidence="1">Uncharacterized protein</fullName>
    </submittedName>
</protein>
<dbReference type="AlphaFoldDB" id="A0A9W8MY87"/>
<name>A0A9W8MY87_9AGAR</name>